<name>A0A371I081_MUCPR</name>
<protein>
    <recommendedName>
        <fullName evidence="3">Integrase zinc-binding domain-containing protein</fullName>
    </recommendedName>
</protein>
<dbReference type="Proteomes" id="UP000257109">
    <property type="component" value="Unassembled WGS sequence"/>
</dbReference>
<organism evidence="1 2">
    <name type="scientific">Mucuna pruriens</name>
    <name type="common">Velvet bean</name>
    <name type="synonym">Dolichos pruriens</name>
    <dbReference type="NCBI Taxonomy" id="157652"/>
    <lineage>
        <taxon>Eukaryota</taxon>
        <taxon>Viridiplantae</taxon>
        <taxon>Streptophyta</taxon>
        <taxon>Embryophyta</taxon>
        <taxon>Tracheophyta</taxon>
        <taxon>Spermatophyta</taxon>
        <taxon>Magnoliopsida</taxon>
        <taxon>eudicotyledons</taxon>
        <taxon>Gunneridae</taxon>
        <taxon>Pentapetalae</taxon>
        <taxon>rosids</taxon>
        <taxon>fabids</taxon>
        <taxon>Fabales</taxon>
        <taxon>Fabaceae</taxon>
        <taxon>Papilionoideae</taxon>
        <taxon>50 kb inversion clade</taxon>
        <taxon>NPAAA clade</taxon>
        <taxon>indigoferoid/millettioid clade</taxon>
        <taxon>Phaseoleae</taxon>
        <taxon>Mucuna</taxon>
    </lineage>
</organism>
<keyword evidence="2" id="KW-1185">Reference proteome</keyword>
<comment type="caution">
    <text evidence="1">The sequence shown here is derived from an EMBL/GenBank/DDBJ whole genome shotgun (WGS) entry which is preliminary data.</text>
</comment>
<proteinExistence type="predicted"/>
<dbReference type="OrthoDB" id="1432876at2759"/>
<evidence type="ECO:0008006" key="3">
    <source>
        <dbReference type="Google" id="ProtNLM"/>
    </source>
</evidence>
<feature type="non-terminal residue" evidence="1">
    <location>
        <position position="1"/>
    </location>
</feature>
<reference evidence="1" key="1">
    <citation type="submission" date="2018-05" db="EMBL/GenBank/DDBJ databases">
        <title>Draft genome of Mucuna pruriens seed.</title>
        <authorList>
            <person name="Nnadi N.E."/>
            <person name="Vos R."/>
            <person name="Hasami M.H."/>
            <person name="Devisetty U.K."/>
            <person name="Aguiy J.C."/>
        </authorList>
    </citation>
    <scope>NUCLEOTIDE SEQUENCE [LARGE SCALE GENOMIC DNA]</scope>
    <source>
        <strain evidence="1">JCA_2017</strain>
    </source>
</reference>
<gene>
    <name evidence="1" type="ORF">CR513_07334</name>
</gene>
<dbReference type="AlphaFoldDB" id="A0A371I081"/>
<dbReference type="EMBL" id="QJKJ01001272">
    <property type="protein sequence ID" value="RDY08436.1"/>
    <property type="molecule type" value="Genomic_DNA"/>
</dbReference>
<sequence>MIPNEQILQLENVNPWFANICNFLVASTFPPRAFGAYKEKIESNAKYYIWDDSYLWRLCSDQIIRRCIPNPKIQSVLHFCHSASGGDHYGSSRTTRKVLDCGFYIPPFSEMLTNLSQPTNN</sequence>
<feature type="non-terminal residue" evidence="1">
    <location>
        <position position="121"/>
    </location>
</feature>
<dbReference type="Gene3D" id="1.10.340.70">
    <property type="match status" value="1"/>
</dbReference>
<accession>A0A371I081</accession>
<evidence type="ECO:0000313" key="2">
    <source>
        <dbReference type="Proteomes" id="UP000257109"/>
    </source>
</evidence>
<evidence type="ECO:0000313" key="1">
    <source>
        <dbReference type="EMBL" id="RDY08436.1"/>
    </source>
</evidence>